<proteinExistence type="predicted"/>
<evidence type="ECO:0000313" key="3">
    <source>
        <dbReference type="EMBL" id="OSS49112.1"/>
    </source>
</evidence>
<feature type="compositionally biased region" description="Basic residues" evidence="1">
    <location>
        <begin position="337"/>
        <end position="347"/>
    </location>
</feature>
<feature type="compositionally biased region" description="Polar residues" evidence="1">
    <location>
        <begin position="127"/>
        <end position="138"/>
    </location>
</feature>
<organism evidence="3 4">
    <name type="scientific">Epicoccum nigrum</name>
    <name type="common">Soil fungus</name>
    <name type="synonym">Epicoccum purpurascens</name>
    <dbReference type="NCBI Taxonomy" id="105696"/>
    <lineage>
        <taxon>Eukaryota</taxon>
        <taxon>Fungi</taxon>
        <taxon>Dikarya</taxon>
        <taxon>Ascomycota</taxon>
        <taxon>Pezizomycotina</taxon>
        <taxon>Dothideomycetes</taxon>
        <taxon>Pleosporomycetidae</taxon>
        <taxon>Pleosporales</taxon>
        <taxon>Pleosporineae</taxon>
        <taxon>Didymellaceae</taxon>
        <taxon>Epicoccum</taxon>
    </lineage>
</organism>
<feature type="chain" id="PRO_5013028327" evidence="2">
    <location>
        <begin position="22"/>
        <end position="347"/>
    </location>
</feature>
<dbReference type="AlphaFoldDB" id="A0A1Y2LZG2"/>
<dbReference type="InParanoid" id="A0A1Y2LZG2"/>
<feature type="compositionally biased region" description="Low complexity" evidence="1">
    <location>
        <begin position="211"/>
        <end position="222"/>
    </location>
</feature>
<dbReference type="EMBL" id="KZ107844">
    <property type="protein sequence ID" value="OSS49112.1"/>
    <property type="molecule type" value="Genomic_DNA"/>
</dbReference>
<reference evidence="3 4" key="1">
    <citation type="journal article" date="2017" name="Genome Announc.">
        <title>Genome sequence of the saprophytic ascomycete Epicoccum nigrum ICMP 19927 strain isolated from New Zealand.</title>
        <authorList>
            <person name="Fokin M."/>
            <person name="Fleetwood D."/>
            <person name="Weir B.S."/>
            <person name="Villas-Boas S.G."/>
        </authorList>
    </citation>
    <scope>NUCLEOTIDE SEQUENCE [LARGE SCALE GENOMIC DNA]</scope>
    <source>
        <strain evidence="3 4">ICMP 19927</strain>
    </source>
</reference>
<feature type="signal peptide" evidence="2">
    <location>
        <begin position="1"/>
        <end position="21"/>
    </location>
</feature>
<protein>
    <submittedName>
        <fullName evidence="3">Uncharacterized protein</fullName>
    </submittedName>
</protein>
<feature type="region of interest" description="Disordered" evidence="1">
    <location>
        <begin position="191"/>
        <end position="254"/>
    </location>
</feature>
<feature type="region of interest" description="Disordered" evidence="1">
    <location>
        <begin position="309"/>
        <end position="347"/>
    </location>
</feature>
<evidence type="ECO:0000256" key="1">
    <source>
        <dbReference type="SAM" id="MobiDB-lite"/>
    </source>
</evidence>
<feature type="region of interest" description="Disordered" evidence="1">
    <location>
        <begin position="45"/>
        <end position="64"/>
    </location>
</feature>
<name>A0A1Y2LZG2_EPING</name>
<gene>
    <name evidence="3" type="ORF">B5807_05684</name>
</gene>
<dbReference type="Proteomes" id="UP000193240">
    <property type="component" value="Unassembled WGS sequence"/>
</dbReference>
<evidence type="ECO:0000313" key="4">
    <source>
        <dbReference type="Proteomes" id="UP000193240"/>
    </source>
</evidence>
<accession>A0A1Y2LZG2</accession>
<evidence type="ECO:0000256" key="2">
    <source>
        <dbReference type="SAM" id="SignalP"/>
    </source>
</evidence>
<keyword evidence="4" id="KW-1185">Reference proteome</keyword>
<keyword evidence="2" id="KW-0732">Signal</keyword>
<feature type="region of interest" description="Disordered" evidence="1">
    <location>
        <begin position="127"/>
        <end position="178"/>
    </location>
</feature>
<sequence length="347" mass="35569">MAFMATLTITLLASAFTFSRALDHPYGTRSNATLSTAYSAHRTIPASPLAENQNNRAKTGAGGMHCLTPTVTVTVTTSTSTSTTTMDTRLASTNTTTTLVTPHTRCANTTITGLPIGPLIVCAPPSTTANAHETSASSPLPDDTDSVPTSALPEDAGSESKAAATAAARPATPPPTTVFVTVTRTADPAPVPFEDTSAFPHVSQPFRGSETPAPTLSATTPAGDEESSGAGTGLPRFTLEPEPTGAPPGELETSSGLVEGAATLAPEPSTSTPTETAATGMETEQNQDTAWSGVDGALPWQLLNPPLARRGRRASRVGAGMKGVSRAGAPHLEPAKAKAKRERGKWM</sequence>